<evidence type="ECO:0000313" key="1">
    <source>
        <dbReference type="EMBL" id="XAG82901.1"/>
    </source>
</evidence>
<protein>
    <submittedName>
        <fullName evidence="1">Uncharacterized protein</fullName>
    </submittedName>
</protein>
<dbReference type="AlphaFoldDB" id="A0AAU6VBY4"/>
<dbReference type="EMBL" id="CP095354">
    <property type="protein sequence ID" value="XAG82901.1"/>
    <property type="molecule type" value="Genomic_DNA"/>
</dbReference>
<organism evidence="1">
    <name type="scientific">bacterium 19NY03SH02</name>
    <dbReference type="NCBI Taxonomy" id="2920631"/>
    <lineage>
        <taxon>Bacteria</taxon>
    </lineage>
</organism>
<proteinExistence type="predicted"/>
<reference evidence="1" key="1">
    <citation type="submission" date="2022-03" db="EMBL/GenBank/DDBJ databases">
        <title>Sea Food Isolates.</title>
        <authorList>
            <person name="Li c."/>
        </authorList>
    </citation>
    <scope>NUCLEOTIDE SEQUENCE</scope>
    <source>
        <strain evidence="1">19NY03SH02</strain>
    </source>
</reference>
<sequence length="112" mass="12981">MMLRFGYEVEQQKVELQASNWNGFERLFVDGKVVSSKFNLGLHSEHSFKLRNGVRCRMQLLVDPTTELTICRIYKCNRLLASLKQGKQQSSRSHLQHWLLLGGLVCVLLVYL</sequence>
<name>A0AAU6VBY4_UNCXX</name>
<gene>
    <name evidence="1" type="ORF">MRN14_10315</name>
</gene>
<accession>A0AAU6VBY4</accession>